<evidence type="ECO:0000313" key="1">
    <source>
        <dbReference type="EMBL" id="KAI3694982.1"/>
    </source>
</evidence>
<sequence length="160" mass="18274">MAIKPPKDKNQIAQGSIEFGISLDDDDDDIQAEQEPPSRPMGRDKTKAMRRDKAKVKGKAMSSSDYEAKKLSLVEELAETNRVKKQTIEQFDQKNDKFYELEQRKIMLIPANPAVGQELLAILSLLPYEFVRQPQLHPTEGNALFFQLLIFLERLLSVDL</sequence>
<comment type="caution">
    <text evidence="1">The sequence shown here is derived from an EMBL/GenBank/DDBJ whole genome shotgun (WGS) entry which is preliminary data.</text>
</comment>
<name>A0ACB8ZB27_9ASTR</name>
<evidence type="ECO:0000313" key="2">
    <source>
        <dbReference type="Proteomes" id="UP001056120"/>
    </source>
</evidence>
<dbReference type="Proteomes" id="UP001056120">
    <property type="component" value="Linkage Group LG26"/>
</dbReference>
<reference evidence="2" key="1">
    <citation type="journal article" date="2022" name="Mol. Ecol. Resour.">
        <title>The genomes of chicory, endive, great burdock and yacon provide insights into Asteraceae palaeo-polyploidization history and plant inulin production.</title>
        <authorList>
            <person name="Fan W."/>
            <person name="Wang S."/>
            <person name="Wang H."/>
            <person name="Wang A."/>
            <person name="Jiang F."/>
            <person name="Liu H."/>
            <person name="Zhao H."/>
            <person name="Xu D."/>
            <person name="Zhang Y."/>
        </authorList>
    </citation>
    <scope>NUCLEOTIDE SEQUENCE [LARGE SCALE GENOMIC DNA]</scope>
    <source>
        <strain evidence="2">cv. Yunnan</strain>
    </source>
</reference>
<accession>A0ACB8ZB27</accession>
<protein>
    <submittedName>
        <fullName evidence="1">Uncharacterized protein</fullName>
    </submittedName>
</protein>
<keyword evidence="2" id="KW-1185">Reference proteome</keyword>
<gene>
    <name evidence="1" type="ORF">L1987_77969</name>
</gene>
<proteinExistence type="predicted"/>
<organism evidence="1 2">
    <name type="scientific">Smallanthus sonchifolius</name>
    <dbReference type="NCBI Taxonomy" id="185202"/>
    <lineage>
        <taxon>Eukaryota</taxon>
        <taxon>Viridiplantae</taxon>
        <taxon>Streptophyta</taxon>
        <taxon>Embryophyta</taxon>
        <taxon>Tracheophyta</taxon>
        <taxon>Spermatophyta</taxon>
        <taxon>Magnoliopsida</taxon>
        <taxon>eudicotyledons</taxon>
        <taxon>Gunneridae</taxon>
        <taxon>Pentapetalae</taxon>
        <taxon>asterids</taxon>
        <taxon>campanulids</taxon>
        <taxon>Asterales</taxon>
        <taxon>Asteraceae</taxon>
        <taxon>Asteroideae</taxon>
        <taxon>Heliantheae alliance</taxon>
        <taxon>Millerieae</taxon>
        <taxon>Smallanthus</taxon>
    </lineage>
</organism>
<dbReference type="EMBL" id="CM042043">
    <property type="protein sequence ID" value="KAI3694982.1"/>
    <property type="molecule type" value="Genomic_DNA"/>
</dbReference>
<reference evidence="1 2" key="2">
    <citation type="journal article" date="2022" name="Mol. Ecol. Resour.">
        <title>The genomes of chicory, endive, great burdock and yacon provide insights into Asteraceae paleo-polyploidization history and plant inulin production.</title>
        <authorList>
            <person name="Fan W."/>
            <person name="Wang S."/>
            <person name="Wang H."/>
            <person name="Wang A."/>
            <person name="Jiang F."/>
            <person name="Liu H."/>
            <person name="Zhao H."/>
            <person name="Xu D."/>
            <person name="Zhang Y."/>
        </authorList>
    </citation>
    <scope>NUCLEOTIDE SEQUENCE [LARGE SCALE GENOMIC DNA]</scope>
    <source>
        <strain evidence="2">cv. Yunnan</strain>
        <tissue evidence="1">Leaves</tissue>
    </source>
</reference>